<dbReference type="InterPro" id="IPR017871">
    <property type="entry name" value="ABC_transporter-like_CS"/>
</dbReference>
<comment type="similarity">
    <text evidence="1">Belongs to the ABC transporter superfamily.</text>
</comment>
<dbReference type="Gene3D" id="3.40.50.300">
    <property type="entry name" value="P-loop containing nucleotide triphosphate hydrolases"/>
    <property type="match status" value="1"/>
</dbReference>
<dbReference type="PROSITE" id="PS00211">
    <property type="entry name" value="ABC_TRANSPORTER_1"/>
    <property type="match status" value="1"/>
</dbReference>
<dbReference type="SMART" id="SM00382">
    <property type="entry name" value="AAA"/>
    <property type="match status" value="1"/>
</dbReference>
<dbReference type="GO" id="GO:0005524">
    <property type="term" value="F:ATP binding"/>
    <property type="evidence" value="ECO:0007669"/>
    <property type="project" value="UniProtKB-KW"/>
</dbReference>
<evidence type="ECO:0000313" key="6">
    <source>
        <dbReference type="EMBL" id="KHJ54726.1"/>
    </source>
</evidence>
<dbReference type="SUPFAM" id="SSF52540">
    <property type="entry name" value="P-loop containing nucleoside triphosphate hydrolases"/>
    <property type="match status" value="1"/>
</dbReference>
<keyword evidence="4 6" id="KW-0067">ATP-binding</keyword>
<dbReference type="InterPro" id="IPR003439">
    <property type="entry name" value="ABC_transporter-like_ATP-bd"/>
</dbReference>
<dbReference type="PANTHER" id="PTHR43776:SF7">
    <property type="entry name" value="D,D-DIPEPTIDE TRANSPORT ATP-BINDING PROTEIN DDPF-RELATED"/>
    <property type="match status" value="1"/>
</dbReference>
<dbReference type="Proteomes" id="UP000030826">
    <property type="component" value="Unassembled WGS sequence"/>
</dbReference>
<dbReference type="InterPro" id="IPR050319">
    <property type="entry name" value="ABC_transp_ATP-bind"/>
</dbReference>
<dbReference type="EMBL" id="JRFJ01000002">
    <property type="protein sequence ID" value="KHJ54726.1"/>
    <property type="molecule type" value="Genomic_DNA"/>
</dbReference>
<evidence type="ECO:0000256" key="4">
    <source>
        <dbReference type="ARBA" id="ARBA00022840"/>
    </source>
</evidence>
<comment type="caution">
    <text evidence="6">The sequence shown here is derived from an EMBL/GenBank/DDBJ whole genome shotgun (WGS) entry which is preliminary data.</text>
</comment>
<reference evidence="6 7" key="1">
    <citation type="submission" date="2014-09" db="EMBL/GenBank/DDBJ databases">
        <title>Isolation and characterization of Aurantimonas altamirensis ON-56566 from clinical sample following a dog bite.</title>
        <authorList>
            <person name="Eshaghi A."/>
            <person name="Li A."/>
            <person name="Shahinas D."/>
            <person name="Bahn P."/>
            <person name="Kus J.V."/>
            <person name="Patel S.N."/>
        </authorList>
    </citation>
    <scope>NUCLEOTIDE SEQUENCE [LARGE SCALE GENOMIC DNA]</scope>
    <source>
        <strain evidence="6 7">ON-56566</strain>
    </source>
</reference>
<dbReference type="PANTHER" id="PTHR43776">
    <property type="entry name" value="TRANSPORT ATP-BINDING PROTEIN"/>
    <property type="match status" value="1"/>
</dbReference>
<keyword evidence="2" id="KW-0813">Transport</keyword>
<dbReference type="GO" id="GO:0016887">
    <property type="term" value="F:ATP hydrolysis activity"/>
    <property type="evidence" value="ECO:0007669"/>
    <property type="project" value="InterPro"/>
</dbReference>
<name>A0A0B1Q5R8_9HYPH</name>
<protein>
    <submittedName>
        <fullName evidence="6">Peptide ABC transporter ATP-binding protein</fullName>
    </submittedName>
</protein>
<feature type="domain" description="ABC transporter" evidence="5">
    <location>
        <begin position="7"/>
        <end position="256"/>
    </location>
</feature>
<gene>
    <name evidence="6" type="ORF">LA66_09075</name>
</gene>
<dbReference type="Pfam" id="PF00005">
    <property type="entry name" value="ABC_tran"/>
    <property type="match status" value="1"/>
</dbReference>
<evidence type="ECO:0000313" key="7">
    <source>
        <dbReference type="Proteomes" id="UP000030826"/>
    </source>
</evidence>
<dbReference type="PROSITE" id="PS50893">
    <property type="entry name" value="ABC_TRANSPORTER_2"/>
    <property type="match status" value="1"/>
</dbReference>
<dbReference type="STRING" id="370622.LA66_09075"/>
<dbReference type="AlphaFoldDB" id="A0A0B1Q5R8"/>
<dbReference type="InterPro" id="IPR003593">
    <property type="entry name" value="AAA+_ATPase"/>
</dbReference>
<evidence type="ECO:0000259" key="5">
    <source>
        <dbReference type="PROSITE" id="PS50893"/>
    </source>
</evidence>
<dbReference type="InterPro" id="IPR027417">
    <property type="entry name" value="P-loop_NTPase"/>
</dbReference>
<dbReference type="GO" id="GO:0055085">
    <property type="term" value="P:transmembrane transport"/>
    <property type="evidence" value="ECO:0007669"/>
    <property type="project" value="UniProtKB-ARBA"/>
</dbReference>
<accession>A0A0B1Q5R8</accession>
<evidence type="ECO:0000256" key="1">
    <source>
        <dbReference type="ARBA" id="ARBA00005417"/>
    </source>
</evidence>
<evidence type="ECO:0000256" key="2">
    <source>
        <dbReference type="ARBA" id="ARBA00022448"/>
    </source>
</evidence>
<sequence length="269" mass="29338">MIDQPVIEAENLNRTFRRGGWLSRGAEIVAVRDATFAVARGETLAIVGESGSGKSTIARMLVGLDRPTGGAIRLEGEDLSTLKGRDRRLLGRRIQYVFQDPVASLNPRHRIGEILGNTLKRLAGMANAAGRRARMEELLHHVGLETEALQRYPHEFSGGQAQRIAIARALAAQARIIVLDEPVSALDVSVQAQVLLLLDRLKAEFDLTYVFISHDLAVVEAICDRVMVMQGGEIVETGPAERLFAAPRAAYTRSLLASAPRLDQASETL</sequence>
<proteinExistence type="inferred from homology"/>
<evidence type="ECO:0000256" key="3">
    <source>
        <dbReference type="ARBA" id="ARBA00022741"/>
    </source>
</evidence>
<dbReference type="CDD" id="cd03257">
    <property type="entry name" value="ABC_NikE_OppD_transporters"/>
    <property type="match status" value="1"/>
</dbReference>
<organism evidence="6 7">
    <name type="scientific">Aureimonas altamirensis</name>
    <dbReference type="NCBI Taxonomy" id="370622"/>
    <lineage>
        <taxon>Bacteria</taxon>
        <taxon>Pseudomonadati</taxon>
        <taxon>Pseudomonadota</taxon>
        <taxon>Alphaproteobacteria</taxon>
        <taxon>Hyphomicrobiales</taxon>
        <taxon>Aurantimonadaceae</taxon>
        <taxon>Aureimonas</taxon>
    </lineage>
</organism>
<dbReference type="OrthoDB" id="8456289at2"/>
<keyword evidence="3" id="KW-0547">Nucleotide-binding</keyword>